<dbReference type="OrthoDB" id="418412at2759"/>
<evidence type="ECO:0000313" key="18">
    <source>
        <dbReference type="WBParaSite" id="HDID_0000967101-mRNA-1"/>
    </source>
</evidence>
<name>A0A0R3SVQ1_HYMDI</name>
<proteinExistence type="inferred from homology"/>
<dbReference type="STRING" id="6216.A0A0R3SVQ1"/>
<keyword evidence="12" id="KW-0175">Coiled coil</keyword>
<dbReference type="InterPro" id="IPR019779">
    <property type="entry name" value="GalP_UDPtransf1_His-AS"/>
</dbReference>
<dbReference type="Gene3D" id="3.30.428.10">
    <property type="entry name" value="HIT-like"/>
    <property type="match status" value="2"/>
</dbReference>
<dbReference type="InterPro" id="IPR005850">
    <property type="entry name" value="GalP_Utransf_C"/>
</dbReference>
<dbReference type="CDD" id="cd00608">
    <property type="entry name" value="GalT"/>
    <property type="match status" value="1"/>
</dbReference>
<dbReference type="GO" id="GO:0008108">
    <property type="term" value="F:UDP-glucose:hexose-1-phosphate uridylyltransferase activity"/>
    <property type="evidence" value="ECO:0007669"/>
    <property type="project" value="UniProtKB-EC"/>
</dbReference>
<keyword evidence="10 11" id="KW-0119">Carbohydrate metabolism</keyword>
<dbReference type="SUPFAM" id="SSF46579">
    <property type="entry name" value="Prefoldin"/>
    <property type="match status" value="1"/>
</dbReference>
<evidence type="ECO:0000256" key="11">
    <source>
        <dbReference type="RuleBase" id="RU000506"/>
    </source>
</evidence>
<dbReference type="EC" id="2.7.7.12" evidence="11"/>
<keyword evidence="6 11" id="KW-0548">Nucleotidyltransferase</keyword>
<dbReference type="EMBL" id="UYSG01011362">
    <property type="protein sequence ID" value="VDL62080.1"/>
    <property type="molecule type" value="Genomic_DNA"/>
</dbReference>
<evidence type="ECO:0000256" key="10">
    <source>
        <dbReference type="ARBA" id="ARBA00023277"/>
    </source>
</evidence>
<dbReference type="Pfam" id="PF01087">
    <property type="entry name" value="GalP_UDP_transf"/>
    <property type="match status" value="1"/>
</dbReference>
<gene>
    <name evidence="16" type="ORF">HDID_LOCUS9669</name>
</gene>
<evidence type="ECO:0000256" key="8">
    <source>
        <dbReference type="ARBA" id="ARBA00022833"/>
    </source>
</evidence>
<evidence type="ECO:0000256" key="13">
    <source>
        <dbReference type="SAM" id="MobiDB-lite"/>
    </source>
</evidence>
<feature type="coiled-coil region" evidence="12">
    <location>
        <begin position="79"/>
        <end position="106"/>
    </location>
</feature>
<evidence type="ECO:0000256" key="5">
    <source>
        <dbReference type="ARBA" id="ARBA00022679"/>
    </source>
</evidence>
<dbReference type="Pfam" id="PF02744">
    <property type="entry name" value="GalP_UDP_tr_C"/>
    <property type="match status" value="1"/>
</dbReference>
<dbReference type="NCBIfam" id="TIGR00209">
    <property type="entry name" value="galT_1"/>
    <property type="match status" value="1"/>
</dbReference>
<comment type="cofactor">
    <cofactor evidence="2">
        <name>Zn(2+)</name>
        <dbReference type="ChEBI" id="CHEBI:29105"/>
    </cofactor>
</comment>
<dbReference type="FunFam" id="3.30.428.10:FF:000001">
    <property type="entry name" value="Galactose-1-phosphate uridylyltransferase"/>
    <property type="match status" value="1"/>
</dbReference>
<dbReference type="GO" id="GO:0008270">
    <property type="term" value="F:zinc ion binding"/>
    <property type="evidence" value="ECO:0007669"/>
    <property type="project" value="InterPro"/>
</dbReference>
<evidence type="ECO:0000256" key="9">
    <source>
        <dbReference type="ARBA" id="ARBA00023144"/>
    </source>
</evidence>
<dbReference type="InterPro" id="IPR001937">
    <property type="entry name" value="GalP_UDPtransf1"/>
</dbReference>
<sequence length="501" mass="57156">MDVPHEEIVKEFEELEAAAEKVISSQEKCKLYEINRRKSQEAINRLNDANAPSNVWACLSHQFFKVPKNSLKTALRSDIQTLAGEIDVLRAQIKEDLEELRELEGKESLKGFNLKPLSQDELFAVTGDPVISSPFQNKSHRRYNPLTQEWVVVSPNRINRPWTGAVEKVASPSSGTKESSASQQTPPKSTALAPGATRSNGAVNPFYESTYTFPNDFPAFSARVEGEESHDFSEDAKRAQSTDPLFARAPASGECYVTCFHPRPDLTLALMNLEDIVKVVEEWARLTHQCSERGFQWIQIFENRGEIMGCSNPHPHCQTWASDFIPTRALRSDQGQQDYFNQHKRPLLLDYVKRELAAKERIVVSNTDWVILVPWWASWPFETMVLPRNRHVGRLDELSPEECSSLANIMSQILIAYDNLFETSFPYSFGWYQTPLQKSEKAAYWQLHGIYFPPLLRSATVKKHMVGYELLAEVQRDLVPEKAADLLRQAAIKKHYLKRVC</sequence>
<dbReference type="UniPathway" id="UPA00214"/>
<evidence type="ECO:0000259" key="15">
    <source>
        <dbReference type="Pfam" id="PF02744"/>
    </source>
</evidence>
<accession>A0A0R3SVQ1</accession>
<evidence type="ECO:0000259" key="14">
    <source>
        <dbReference type="Pfam" id="PF01087"/>
    </source>
</evidence>
<dbReference type="PROSITE" id="PS00117">
    <property type="entry name" value="GAL_P_UDP_TRANSF_I"/>
    <property type="match status" value="1"/>
</dbReference>
<evidence type="ECO:0000256" key="12">
    <source>
        <dbReference type="SAM" id="Coils"/>
    </source>
</evidence>
<evidence type="ECO:0000256" key="6">
    <source>
        <dbReference type="ARBA" id="ARBA00022695"/>
    </source>
</evidence>
<dbReference type="PANTHER" id="PTHR11943">
    <property type="entry name" value="GALACTOSE-1-PHOSPHATE URIDYLYLTRANSFERASE"/>
    <property type="match status" value="1"/>
</dbReference>
<evidence type="ECO:0000256" key="3">
    <source>
        <dbReference type="ARBA" id="ARBA00004947"/>
    </source>
</evidence>
<evidence type="ECO:0000256" key="4">
    <source>
        <dbReference type="ARBA" id="ARBA00010951"/>
    </source>
</evidence>
<dbReference type="InterPro" id="IPR005849">
    <property type="entry name" value="GalP_Utransf_N"/>
</dbReference>
<feature type="domain" description="Galactose-1-phosphate uridyl transferase N-terminal" evidence="14">
    <location>
        <begin position="138"/>
        <end position="326"/>
    </location>
</feature>
<dbReference type="WBParaSite" id="HDID_0000967101-mRNA-1">
    <property type="protein sequence ID" value="HDID_0000967101-mRNA-1"/>
    <property type="gene ID" value="HDID_0000967101"/>
</dbReference>
<feature type="domain" description="Galactose-1-phosphate uridyl transferase C-terminal" evidence="15">
    <location>
        <begin position="335"/>
        <end position="498"/>
    </location>
</feature>
<dbReference type="SUPFAM" id="SSF54197">
    <property type="entry name" value="HIT-like"/>
    <property type="match status" value="2"/>
</dbReference>
<keyword evidence="7 11" id="KW-0479">Metal-binding</keyword>
<dbReference type="AlphaFoldDB" id="A0A0R3SVQ1"/>
<comment type="catalytic activity">
    <reaction evidence="1 11">
        <text>alpha-D-galactose 1-phosphate + UDP-alpha-D-glucose = alpha-D-glucose 1-phosphate + UDP-alpha-D-galactose</text>
        <dbReference type="Rhea" id="RHEA:13989"/>
        <dbReference type="ChEBI" id="CHEBI:58336"/>
        <dbReference type="ChEBI" id="CHEBI:58601"/>
        <dbReference type="ChEBI" id="CHEBI:58885"/>
        <dbReference type="ChEBI" id="CHEBI:66914"/>
        <dbReference type="EC" id="2.7.7.12"/>
    </reaction>
</comment>
<comment type="similarity">
    <text evidence="4 11">Belongs to the galactose-1-phosphate uridylyltransferase type 1 family.</text>
</comment>
<evidence type="ECO:0000313" key="17">
    <source>
        <dbReference type="Proteomes" id="UP000274504"/>
    </source>
</evidence>
<dbReference type="GO" id="GO:0005737">
    <property type="term" value="C:cytoplasm"/>
    <property type="evidence" value="ECO:0007669"/>
    <property type="project" value="TreeGrafter"/>
</dbReference>
<evidence type="ECO:0000313" key="16">
    <source>
        <dbReference type="EMBL" id="VDL62080.1"/>
    </source>
</evidence>
<evidence type="ECO:0000256" key="1">
    <source>
        <dbReference type="ARBA" id="ARBA00001107"/>
    </source>
</evidence>
<dbReference type="PANTHER" id="PTHR11943:SF1">
    <property type="entry name" value="GALACTOSE-1-PHOSPHATE URIDYLYLTRANSFERASE"/>
    <property type="match status" value="1"/>
</dbReference>
<feature type="compositionally biased region" description="Polar residues" evidence="13">
    <location>
        <begin position="171"/>
        <end position="188"/>
    </location>
</feature>
<keyword evidence="9 11" id="KW-0299">Galactose metabolism</keyword>
<feature type="region of interest" description="Disordered" evidence="13">
    <location>
        <begin position="163"/>
        <end position="199"/>
    </location>
</feature>
<keyword evidence="8" id="KW-0862">Zinc</keyword>
<organism evidence="18">
    <name type="scientific">Hymenolepis diminuta</name>
    <name type="common">Rat tapeworm</name>
    <dbReference type="NCBI Taxonomy" id="6216"/>
    <lineage>
        <taxon>Eukaryota</taxon>
        <taxon>Metazoa</taxon>
        <taxon>Spiralia</taxon>
        <taxon>Lophotrochozoa</taxon>
        <taxon>Platyhelminthes</taxon>
        <taxon>Cestoda</taxon>
        <taxon>Eucestoda</taxon>
        <taxon>Cyclophyllidea</taxon>
        <taxon>Hymenolepididae</taxon>
        <taxon>Hymenolepis</taxon>
    </lineage>
</organism>
<dbReference type="InterPro" id="IPR036265">
    <property type="entry name" value="HIT-like_sf"/>
</dbReference>
<dbReference type="GO" id="GO:0033499">
    <property type="term" value="P:galactose catabolic process via UDP-galactose, Leloir pathway"/>
    <property type="evidence" value="ECO:0007669"/>
    <property type="project" value="TreeGrafter"/>
</dbReference>
<reference evidence="18" key="1">
    <citation type="submission" date="2017-02" db="UniProtKB">
        <authorList>
            <consortium name="WormBaseParasite"/>
        </authorList>
    </citation>
    <scope>IDENTIFICATION</scope>
</reference>
<protein>
    <recommendedName>
        <fullName evidence="11">Galactose-1-phosphate uridylyltransferase</fullName>
        <ecNumber evidence="11">2.7.7.12</ecNumber>
    </recommendedName>
</protein>
<evidence type="ECO:0000256" key="7">
    <source>
        <dbReference type="ARBA" id="ARBA00022723"/>
    </source>
</evidence>
<dbReference type="Proteomes" id="UP000274504">
    <property type="component" value="Unassembled WGS sequence"/>
</dbReference>
<reference evidence="16 17" key="2">
    <citation type="submission" date="2018-11" db="EMBL/GenBank/DDBJ databases">
        <authorList>
            <consortium name="Pathogen Informatics"/>
        </authorList>
    </citation>
    <scope>NUCLEOTIDE SEQUENCE [LARGE SCALE GENOMIC DNA]</scope>
</reference>
<comment type="pathway">
    <text evidence="3 11">Carbohydrate metabolism; galactose metabolism.</text>
</comment>
<keyword evidence="5 11" id="KW-0808">Transferase</keyword>
<evidence type="ECO:0000256" key="2">
    <source>
        <dbReference type="ARBA" id="ARBA00001947"/>
    </source>
</evidence>